<evidence type="ECO:0000313" key="3">
    <source>
        <dbReference type="EMBL" id="AJQ92536.1"/>
    </source>
</evidence>
<dbReference type="GO" id="GO:0015562">
    <property type="term" value="F:efflux transmembrane transporter activity"/>
    <property type="evidence" value="ECO:0007669"/>
    <property type="project" value="InterPro"/>
</dbReference>
<dbReference type="PANTHER" id="PTHR30203">
    <property type="entry name" value="OUTER MEMBRANE CATION EFFLUX PROTEIN"/>
    <property type="match status" value="1"/>
</dbReference>
<keyword evidence="2" id="KW-1134">Transmembrane beta strand</keyword>
<dbReference type="PANTHER" id="PTHR30203:SF31">
    <property type="entry name" value="RND EFFLUX SYSTEM, OUTER MEMBRANE LIPOPROTEIN, NODT"/>
    <property type="match status" value="1"/>
</dbReference>
<dbReference type="Gene3D" id="1.20.1600.10">
    <property type="entry name" value="Outer membrane efflux proteins (OEP)"/>
    <property type="match status" value="1"/>
</dbReference>
<reference evidence="3 4" key="1">
    <citation type="submission" date="2014-01" db="EMBL/GenBank/DDBJ databases">
        <title>Full genme sequencing of cellulolytic bacterium Gynuella sunshinyii YC6258T gen. nov., sp. nov.</title>
        <authorList>
            <person name="Khan H."/>
            <person name="Chung E.J."/>
            <person name="Chung Y.R."/>
        </authorList>
    </citation>
    <scope>NUCLEOTIDE SEQUENCE [LARGE SCALE GENOMIC DNA]</scope>
    <source>
        <strain evidence="3 4">YC6258</strain>
    </source>
</reference>
<accession>A0A0C5VE96</accession>
<evidence type="ECO:0000256" key="1">
    <source>
        <dbReference type="ARBA" id="ARBA00007613"/>
    </source>
</evidence>
<keyword evidence="2" id="KW-0449">Lipoprotein</keyword>
<keyword evidence="2" id="KW-0564">Palmitate</keyword>
<dbReference type="AlphaFoldDB" id="A0A0C5VE96"/>
<comment type="similarity">
    <text evidence="1 2">Belongs to the outer membrane factor (OMF) (TC 1.B.17) family.</text>
</comment>
<evidence type="ECO:0000313" key="4">
    <source>
        <dbReference type="Proteomes" id="UP000032266"/>
    </source>
</evidence>
<dbReference type="Proteomes" id="UP000032266">
    <property type="component" value="Chromosome"/>
</dbReference>
<keyword evidence="4" id="KW-1185">Reference proteome</keyword>
<organism evidence="3 4">
    <name type="scientific">Gynuella sunshinyii YC6258</name>
    <dbReference type="NCBI Taxonomy" id="1445510"/>
    <lineage>
        <taxon>Bacteria</taxon>
        <taxon>Pseudomonadati</taxon>
        <taxon>Pseudomonadota</taxon>
        <taxon>Gammaproteobacteria</taxon>
        <taxon>Oceanospirillales</taxon>
        <taxon>Saccharospirillaceae</taxon>
        <taxon>Gynuella</taxon>
    </lineage>
</organism>
<dbReference type="GO" id="GO:0009279">
    <property type="term" value="C:cell outer membrane"/>
    <property type="evidence" value="ECO:0007669"/>
    <property type="project" value="UniProtKB-SubCell"/>
</dbReference>
<dbReference type="Pfam" id="PF02321">
    <property type="entry name" value="OEP"/>
    <property type="match status" value="2"/>
</dbReference>
<dbReference type="EMBL" id="CP007142">
    <property type="protein sequence ID" value="AJQ92536.1"/>
    <property type="molecule type" value="Genomic_DNA"/>
</dbReference>
<dbReference type="HOGENOM" id="CLU_012817_13_0_6"/>
<sequence length="463" mass="50523">MGLLLCVLSGCSTMTPKYQLDAFSPDDNWHSETGQISDRQATEDMTGWWRKFDDELLNQLVQLTLANNTDLKTAQLNYQLARLDQKYAKVDGVPSVSATASASESISHSSSSESFSDGLSASWELDLWGNLASAQKSADASVAASLETLHYSQVSLIAETASSYAELRSAQENLRVIRANIAIQEQSYDFVKWQKEAGISTDLEVIQAETTLEQTRASLPEYENTVNQAMNRLWVLTGGLSDGLSRQLREYVALPAMPASMALGIPADTLRQRPDVKAKEFAVKVQAENVVQAGNQRYPSFNLTGSLTGGGTRVSDLFDLDSFITRLATSLSYSLFDGGTVKKNMQSQQLQLQQSLLDYRAALLSAREEVENALGTLSSKQHKQKALQLAEDSASLALDLANVRYEAGLIDFETVLDAQSTLLTAQNELATNRGDILSAWIELYRSLGGGWQGLTSTTDGLDA</sequence>
<dbReference type="InterPro" id="IPR003423">
    <property type="entry name" value="OMP_efflux"/>
</dbReference>
<keyword evidence="2" id="KW-0812">Transmembrane</keyword>
<dbReference type="InterPro" id="IPR010131">
    <property type="entry name" value="MdtP/NodT-like"/>
</dbReference>
<proteinExistence type="inferred from homology"/>
<dbReference type="PATRIC" id="fig|1445510.3.peg.470"/>
<dbReference type="KEGG" id="gsn:YC6258_00486"/>
<dbReference type="Gene3D" id="2.20.200.10">
    <property type="entry name" value="Outer membrane efflux proteins (OEP)"/>
    <property type="match status" value="1"/>
</dbReference>
<dbReference type="NCBIfam" id="TIGR01845">
    <property type="entry name" value="outer_NodT"/>
    <property type="match status" value="1"/>
</dbReference>
<evidence type="ECO:0000256" key="2">
    <source>
        <dbReference type="RuleBase" id="RU362097"/>
    </source>
</evidence>
<protein>
    <submittedName>
        <fullName evidence="3">Outer membrane protein</fullName>
    </submittedName>
</protein>
<comment type="subcellular location">
    <subcellularLocation>
        <location evidence="2">Cell outer membrane</location>
        <topology evidence="2">Lipid-anchor</topology>
    </subcellularLocation>
</comment>
<dbReference type="SUPFAM" id="SSF56954">
    <property type="entry name" value="Outer membrane efflux proteins (OEP)"/>
    <property type="match status" value="1"/>
</dbReference>
<gene>
    <name evidence="3" type="ORF">YC6258_00486</name>
</gene>
<name>A0A0C5VE96_9GAMM</name>
<keyword evidence="2" id="KW-0472">Membrane</keyword>
<dbReference type="STRING" id="1445510.YC6258_00486"/>